<evidence type="ECO:0000256" key="2">
    <source>
        <dbReference type="ARBA" id="ARBA00022803"/>
    </source>
</evidence>
<name>A0A1H8FN17_9BURK</name>
<organism evidence="4 5">
    <name type="scientific">Brachymonas denitrificans DSM 15123</name>
    <dbReference type="NCBI Taxonomy" id="1121117"/>
    <lineage>
        <taxon>Bacteria</taxon>
        <taxon>Pseudomonadati</taxon>
        <taxon>Pseudomonadota</taxon>
        <taxon>Betaproteobacteria</taxon>
        <taxon>Burkholderiales</taxon>
        <taxon>Comamonadaceae</taxon>
        <taxon>Brachymonas</taxon>
    </lineage>
</organism>
<dbReference type="PANTHER" id="PTHR44858">
    <property type="entry name" value="TETRATRICOPEPTIDE REPEAT PROTEIN 6"/>
    <property type="match status" value="1"/>
</dbReference>
<dbReference type="InterPro" id="IPR050498">
    <property type="entry name" value="Ycf3"/>
</dbReference>
<keyword evidence="1" id="KW-0677">Repeat</keyword>
<dbReference type="InterPro" id="IPR011990">
    <property type="entry name" value="TPR-like_helical_dom_sf"/>
</dbReference>
<evidence type="ECO:0000256" key="1">
    <source>
        <dbReference type="ARBA" id="ARBA00022737"/>
    </source>
</evidence>
<dbReference type="Gene3D" id="1.25.40.10">
    <property type="entry name" value="Tetratricopeptide repeat domain"/>
    <property type="match status" value="1"/>
</dbReference>
<dbReference type="InterPro" id="IPR019734">
    <property type="entry name" value="TPR_rpt"/>
</dbReference>
<proteinExistence type="predicted"/>
<feature type="repeat" description="TPR" evidence="3">
    <location>
        <begin position="85"/>
        <end position="118"/>
    </location>
</feature>
<sequence>MAADSLLRRISSRWSGVLLWLAVAALAWGLAGCGSAGVQASTSDTNAQQRARLRMELAMGYFQNGQTSVALEEVQQALAADSRYGPAYNLHGLILLQQGDRAGAERSFRRAVDLNRHDADARHNLGLLLCEQGEQTESAQQFAQALTEPAYANRFRTHLAAGTCALKAGQVAQAASHARAANEQQPSAASLWLGMRAEHQLGHAQAVSAYARRLQQQFPDSAEMQRYQRKAWND</sequence>
<dbReference type="RefSeq" id="WP_143280549.1">
    <property type="nucleotide sequence ID" value="NZ_FOCW01000001.1"/>
</dbReference>
<protein>
    <submittedName>
        <fullName evidence="4">Type IV pilus assembly protein PilF</fullName>
    </submittedName>
</protein>
<accession>A0A1H8FN17</accession>
<keyword evidence="2 3" id="KW-0802">TPR repeat</keyword>
<evidence type="ECO:0000313" key="5">
    <source>
        <dbReference type="Proteomes" id="UP000199531"/>
    </source>
</evidence>
<keyword evidence="5" id="KW-1185">Reference proteome</keyword>
<dbReference type="PROSITE" id="PS50005">
    <property type="entry name" value="TPR"/>
    <property type="match status" value="1"/>
</dbReference>
<evidence type="ECO:0000256" key="3">
    <source>
        <dbReference type="PROSITE-ProRule" id="PRU00339"/>
    </source>
</evidence>
<dbReference type="SUPFAM" id="SSF48452">
    <property type="entry name" value="TPR-like"/>
    <property type="match status" value="1"/>
</dbReference>
<dbReference type="Pfam" id="PF13432">
    <property type="entry name" value="TPR_16"/>
    <property type="match status" value="1"/>
</dbReference>
<dbReference type="PANTHER" id="PTHR44858:SF1">
    <property type="entry name" value="UDP-N-ACETYLGLUCOSAMINE--PEPTIDE N-ACETYLGLUCOSAMINYLTRANSFERASE SPINDLY-RELATED"/>
    <property type="match status" value="1"/>
</dbReference>
<dbReference type="STRING" id="1121117.SAMN02745977_01116"/>
<dbReference type="OrthoDB" id="9814042at2"/>
<reference evidence="4 5" key="1">
    <citation type="submission" date="2016-10" db="EMBL/GenBank/DDBJ databases">
        <authorList>
            <person name="de Groot N.N."/>
        </authorList>
    </citation>
    <scope>NUCLEOTIDE SEQUENCE [LARGE SCALE GENOMIC DNA]</scope>
    <source>
        <strain evidence="4 5">DSM 15123</strain>
    </source>
</reference>
<dbReference type="SMART" id="SM00028">
    <property type="entry name" value="TPR"/>
    <property type="match status" value="4"/>
</dbReference>
<dbReference type="Proteomes" id="UP000199531">
    <property type="component" value="Unassembled WGS sequence"/>
</dbReference>
<dbReference type="EMBL" id="FOCW01000001">
    <property type="protein sequence ID" value="SEN33066.1"/>
    <property type="molecule type" value="Genomic_DNA"/>
</dbReference>
<dbReference type="AlphaFoldDB" id="A0A1H8FN17"/>
<evidence type="ECO:0000313" key="4">
    <source>
        <dbReference type="EMBL" id="SEN33066.1"/>
    </source>
</evidence>
<gene>
    <name evidence="4" type="ORF">SAMN02745977_01116</name>
</gene>